<dbReference type="PROSITE" id="PS50181">
    <property type="entry name" value="FBOX"/>
    <property type="match status" value="1"/>
</dbReference>
<feature type="region of interest" description="Disordered" evidence="1">
    <location>
        <begin position="88"/>
        <end position="111"/>
    </location>
</feature>
<evidence type="ECO:0000313" key="4">
    <source>
        <dbReference type="Proteomes" id="UP000054107"/>
    </source>
</evidence>
<organism evidence="3 4">
    <name type="scientific">Parasitella parasitica</name>
    <dbReference type="NCBI Taxonomy" id="35722"/>
    <lineage>
        <taxon>Eukaryota</taxon>
        <taxon>Fungi</taxon>
        <taxon>Fungi incertae sedis</taxon>
        <taxon>Mucoromycota</taxon>
        <taxon>Mucoromycotina</taxon>
        <taxon>Mucoromycetes</taxon>
        <taxon>Mucorales</taxon>
        <taxon>Mucorineae</taxon>
        <taxon>Mucoraceae</taxon>
        <taxon>Parasitella</taxon>
    </lineage>
</organism>
<gene>
    <name evidence="3" type="primary">PARPA_08719.1 scaffold 33880</name>
</gene>
<proteinExistence type="predicted"/>
<sequence length="470" mass="54184">MSIQNLPLEILLRIFYYINDLKTLKEVELVCRGWKLPAIKTMLGDHILLEKKRTVWSFYEYLEKNQDFKKWVKYLDINCCTENTYDEVTDNTSDEGTDSTSDEGTDSTVDDNFEDKPCKKLLPFIFTENLVILAGDYDDQESYTQMLTIIEENNGKEFILKRIPLPRKLDSLEYQKVARKLKKTLEELHIMIFNQESNLEKDFREEVKTFQSLKSLSIAMNRSDVNALNSIVSNCRLLRTLDISCSAFTVAEMTTEQVQNEFCQERNLEKLPLAYLKIENCIYPSLVEYLVLKYSIQIAIINMADYEVILHGMHSIPKRTIIQRVFNALRGVPKYELIVHTEEDNPLETIIAQAQIDIPFEGTIALAESQAIVATGQNNIVVYVNVIYDNGSLITLINENFPDHDDLVRIKVIHGSLQRQAVRTEVFDVDNGLNSILEDKIITLQSDYTEIAVKVLNPNSVEIKCYQNQT</sequence>
<keyword evidence="4" id="KW-1185">Reference proteome</keyword>
<dbReference type="InterPro" id="IPR036047">
    <property type="entry name" value="F-box-like_dom_sf"/>
</dbReference>
<dbReference type="Pfam" id="PF12937">
    <property type="entry name" value="F-box-like"/>
    <property type="match status" value="1"/>
</dbReference>
<dbReference type="AlphaFoldDB" id="A0A0B7NGR3"/>
<dbReference type="EMBL" id="LN731324">
    <property type="protein sequence ID" value="CEP14535.1"/>
    <property type="molecule type" value="Genomic_DNA"/>
</dbReference>
<evidence type="ECO:0000259" key="2">
    <source>
        <dbReference type="PROSITE" id="PS50181"/>
    </source>
</evidence>
<name>A0A0B7NGR3_9FUNG</name>
<accession>A0A0B7NGR3</accession>
<dbReference type="InterPro" id="IPR032675">
    <property type="entry name" value="LRR_dom_sf"/>
</dbReference>
<dbReference type="SUPFAM" id="SSF52047">
    <property type="entry name" value="RNI-like"/>
    <property type="match status" value="1"/>
</dbReference>
<dbReference type="Gene3D" id="1.20.1280.50">
    <property type="match status" value="1"/>
</dbReference>
<reference evidence="3 4" key="1">
    <citation type="submission" date="2014-09" db="EMBL/GenBank/DDBJ databases">
        <authorList>
            <person name="Ellenberger Sabrina"/>
        </authorList>
    </citation>
    <scope>NUCLEOTIDE SEQUENCE [LARGE SCALE GENOMIC DNA]</scope>
    <source>
        <strain evidence="3 4">CBS 412.66</strain>
    </source>
</reference>
<dbReference type="Proteomes" id="UP000054107">
    <property type="component" value="Unassembled WGS sequence"/>
</dbReference>
<dbReference type="InterPro" id="IPR001810">
    <property type="entry name" value="F-box_dom"/>
</dbReference>
<dbReference type="SUPFAM" id="SSF81383">
    <property type="entry name" value="F-box domain"/>
    <property type="match status" value="1"/>
</dbReference>
<dbReference type="OrthoDB" id="10393008at2759"/>
<evidence type="ECO:0000256" key="1">
    <source>
        <dbReference type="SAM" id="MobiDB-lite"/>
    </source>
</evidence>
<evidence type="ECO:0000313" key="3">
    <source>
        <dbReference type="EMBL" id="CEP14535.1"/>
    </source>
</evidence>
<dbReference type="Gene3D" id="3.80.10.10">
    <property type="entry name" value="Ribonuclease Inhibitor"/>
    <property type="match status" value="1"/>
</dbReference>
<feature type="domain" description="F-box" evidence="2">
    <location>
        <begin position="1"/>
        <end position="51"/>
    </location>
</feature>
<protein>
    <recommendedName>
        <fullName evidence="2">F-box domain-containing protein</fullName>
    </recommendedName>
</protein>